<dbReference type="Pfam" id="PF04504">
    <property type="entry name" value="GeBP-like_DBD"/>
    <property type="match status" value="1"/>
</dbReference>
<dbReference type="GO" id="GO:0006355">
    <property type="term" value="P:regulation of DNA-templated transcription"/>
    <property type="evidence" value="ECO:0007669"/>
    <property type="project" value="InterPro"/>
</dbReference>
<dbReference type="GO" id="GO:0005634">
    <property type="term" value="C:nucleus"/>
    <property type="evidence" value="ECO:0007669"/>
    <property type="project" value="TreeGrafter"/>
</dbReference>
<evidence type="ECO:0000259" key="3">
    <source>
        <dbReference type="Pfam" id="PF04504"/>
    </source>
</evidence>
<feature type="compositionally biased region" description="Acidic residues" evidence="2">
    <location>
        <begin position="15"/>
        <end position="29"/>
    </location>
</feature>
<feature type="compositionally biased region" description="Basic and acidic residues" evidence="2">
    <location>
        <begin position="76"/>
        <end position="87"/>
    </location>
</feature>
<comment type="similarity">
    <text evidence="1">Belongs to the GeBP family.</text>
</comment>
<dbReference type="PANTHER" id="PTHR31662">
    <property type="entry name" value="BNAANNG10740D PROTEIN-RELATED"/>
    <property type="match status" value="1"/>
</dbReference>
<dbReference type="AlphaFoldDB" id="A0A1D1Y8B1"/>
<feature type="domain" description="Glabrous enhancer-binding protein-like DBD" evidence="3">
    <location>
        <begin position="91"/>
        <end position="196"/>
    </location>
</feature>
<accession>A0A1D1Y8B1</accession>
<name>A0A1D1Y8B1_9ARAE</name>
<evidence type="ECO:0000256" key="2">
    <source>
        <dbReference type="SAM" id="MobiDB-lite"/>
    </source>
</evidence>
<evidence type="ECO:0000313" key="4">
    <source>
        <dbReference type="EMBL" id="JAT50872.1"/>
    </source>
</evidence>
<organism evidence="4">
    <name type="scientific">Anthurium amnicola</name>
    <dbReference type="NCBI Taxonomy" id="1678845"/>
    <lineage>
        <taxon>Eukaryota</taxon>
        <taxon>Viridiplantae</taxon>
        <taxon>Streptophyta</taxon>
        <taxon>Embryophyta</taxon>
        <taxon>Tracheophyta</taxon>
        <taxon>Spermatophyta</taxon>
        <taxon>Magnoliopsida</taxon>
        <taxon>Liliopsida</taxon>
        <taxon>Araceae</taxon>
        <taxon>Pothoideae</taxon>
        <taxon>Potheae</taxon>
        <taxon>Anthurium</taxon>
    </lineage>
</organism>
<proteinExistence type="inferred from homology"/>
<reference evidence="4" key="1">
    <citation type="submission" date="2015-07" db="EMBL/GenBank/DDBJ databases">
        <title>Transcriptome Assembly of Anthurium amnicola.</title>
        <authorList>
            <person name="Suzuki J."/>
        </authorList>
    </citation>
    <scope>NUCLEOTIDE SEQUENCE</scope>
</reference>
<protein>
    <submittedName>
        <fullName evidence="4">Lipase</fullName>
    </submittedName>
</protein>
<feature type="region of interest" description="Disordered" evidence="2">
    <location>
        <begin position="1"/>
        <end position="87"/>
    </location>
</feature>
<feature type="compositionally biased region" description="Low complexity" evidence="2">
    <location>
        <begin position="30"/>
        <end position="39"/>
    </location>
</feature>
<dbReference type="PANTHER" id="PTHR31662:SF1">
    <property type="entry name" value="OS01G0249900 PROTEIN"/>
    <property type="match status" value="1"/>
</dbReference>
<dbReference type="EMBL" id="GDJX01017064">
    <property type="protein sequence ID" value="JAT50872.1"/>
    <property type="molecule type" value="Transcribed_RNA"/>
</dbReference>
<dbReference type="InterPro" id="IPR007592">
    <property type="entry name" value="GEBP"/>
</dbReference>
<sequence length="348" mass="37821">MMTPPPVAAPPSVAGDEEDDPLASDDEDPLSTTSSSSADDGGDHQRHLAPPPIPNLNGRAASPTPRRKRRRAGTPRSEEAKRPAEDSRRLFQRLWTDEDEIVILEGFLDFTSRRRISSSSSRVGAGDTEPPFYDQIKARLRLDFNKSQLVEKLRRLKKKYRTALDRIPSHHPHPPASAFKTVHDHATFLLSRQIWGARAAADAAVDQIGGIVPDPSPAKLRRRRSRKRCVALEATGAPVGEAAKVAETPTIPAATSGVEETVRGCLSPMFVELLHCAVGGRVGSGGLDGLRLGLLPLGNGCDQGSLGSGAAADKWRKQQVLELEVFSKRIDLVQEQIQLMLRQLRSAG</sequence>
<dbReference type="InterPro" id="IPR053932">
    <property type="entry name" value="GeBP-like_DBD"/>
</dbReference>
<evidence type="ECO:0000256" key="1">
    <source>
        <dbReference type="ARBA" id="ARBA00010820"/>
    </source>
</evidence>
<gene>
    <name evidence="4" type="primary">lip_9</name>
    <name evidence="4" type="ORF">g.82788</name>
</gene>